<dbReference type="Proteomes" id="UP001343492">
    <property type="component" value="Unassembled WGS sequence"/>
</dbReference>
<sequence length="249" mass="27003">MAERIHPREIIAAFDWWRDAGVDCDFGDDVTDWLAEPPVQVAAEAPARKAAAPAISEPVPSPKIDLIGANPPGDLAAFREFWLAEPALDAVGPRGRVPPRGETGARLMVLVMDPEAGDSDMLLSQAQGRLLSRMLAAMEVSESEVYFASVLPRHMPMADGATLAAQGFREVLQRHIALAAPRGILAFGSNILPLLGHNAAQDPAALEFFNHEGSSVPLLASEGLDSLMAMPRLKARFWRRWLEWTGKQA</sequence>
<dbReference type="RefSeq" id="WP_354143407.1">
    <property type="nucleotide sequence ID" value="NZ_JAZDQV010000001.1"/>
</dbReference>
<keyword evidence="3" id="KW-1185">Reference proteome</keyword>
<evidence type="ECO:0000313" key="2">
    <source>
        <dbReference type="EMBL" id="MEE1876298.1"/>
    </source>
</evidence>
<feature type="domain" description="Uracil-DNA glycosylase-like" evidence="1">
    <location>
        <begin position="98"/>
        <end position="242"/>
    </location>
</feature>
<protein>
    <recommendedName>
        <fullName evidence="1">Uracil-DNA glycosylase-like domain-containing protein</fullName>
    </recommendedName>
</protein>
<reference evidence="2 3" key="1">
    <citation type="submission" date="2024-01" db="EMBL/GenBank/DDBJ databases">
        <title>The genome sequence of Erythrobacteraceae sp. strain 1XM1-14.</title>
        <authorList>
            <person name="Liu Y."/>
        </authorList>
    </citation>
    <scope>NUCLEOTIDE SEQUENCE [LARGE SCALE GENOMIC DNA]</scope>
    <source>
        <strain evidence="2 3">1XM1-14</strain>
    </source>
</reference>
<comment type="caution">
    <text evidence="2">The sequence shown here is derived from an EMBL/GenBank/DDBJ whole genome shotgun (WGS) entry which is preliminary data.</text>
</comment>
<name>A0ABU7GB21_9SPHN</name>
<dbReference type="InterPro" id="IPR005122">
    <property type="entry name" value="Uracil-DNA_glycosylase-like"/>
</dbReference>
<proteinExistence type="predicted"/>
<dbReference type="Gene3D" id="3.40.470.10">
    <property type="entry name" value="Uracil-DNA glycosylase-like domain"/>
    <property type="match status" value="1"/>
</dbReference>
<evidence type="ECO:0000313" key="3">
    <source>
        <dbReference type="Proteomes" id="UP001343492"/>
    </source>
</evidence>
<dbReference type="SMART" id="SM00986">
    <property type="entry name" value="UDG"/>
    <property type="match status" value="1"/>
</dbReference>
<accession>A0ABU7GB21</accession>
<dbReference type="SUPFAM" id="SSF52141">
    <property type="entry name" value="Uracil-DNA glycosylase-like"/>
    <property type="match status" value="1"/>
</dbReference>
<dbReference type="InterPro" id="IPR036895">
    <property type="entry name" value="Uracil-DNA_glycosylase-like_sf"/>
</dbReference>
<organism evidence="2 3">
    <name type="scientific">Altererythrobacter litoralis</name>
    <dbReference type="NCBI Taxonomy" id="3113904"/>
    <lineage>
        <taxon>Bacteria</taxon>
        <taxon>Pseudomonadati</taxon>
        <taxon>Pseudomonadota</taxon>
        <taxon>Alphaproteobacteria</taxon>
        <taxon>Sphingomonadales</taxon>
        <taxon>Erythrobacteraceae</taxon>
        <taxon>Altererythrobacter</taxon>
    </lineage>
</organism>
<dbReference type="EMBL" id="JAZDQV010000001">
    <property type="protein sequence ID" value="MEE1876298.1"/>
    <property type="molecule type" value="Genomic_DNA"/>
</dbReference>
<evidence type="ECO:0000259" key="1">
    <source>
        <dbReference type="SMART" id="SM00986"/>
    </source>
</evidence>
<gene>
    <name evidence="2" type="ORF">VRS74_01190</name>
</gene>
<dbReference type="SMART" id="SM00987">
    <property type="entry name" value="UreE_C"/>
    <property type="match status" value="1"/>
</dbReference>